<proteinExistence type="predicted"/>
<dbReference type="OrthoDB" id="9797415at2"/>
<dbReference type="PANTHER" id="PTHR43611">
    <property type="entry name" value="ALPHA-D-GLUCOSE 1-PHOSPHATE PHOSPHATASE"/>
    <property type="match status" value="1"/>
</dbReference>
<dbReference type="InterPro" id="IPR036412">
    <property type="entry name" value="HAD-like_sf"/>
</dbReference>
<keyword evidence="2" id="KW-1185">Reference proteome</keyword>
<evidence type="ECO:0000313" key="1">
    <source>
        <dbReference type="EMBL" id="RXS96672.1"/>
    </source>
</evidence>
<dbReference type="NCBIfam" id="TIGR01509">
    <property type="entry name" value="HAD-SF-IA-v3"/>
    <property type="match status" value="1"/>
</dbReference>
<reference evidence="1 2" key="1">
    <citation type="journal article" date="2016" name="Int. J. Syst. Evol. Microbiol.">
        <title>Acidipila dinghuensis sp. nov., an acidobacterium isolated from forest soil.</title>
        <authorList>
            <person name="Jiang Y.W."/>
            <person name="Wang J."/>
            <person name="Chen M.H."/>
            <person name="Lv Y.Y."/>
            <person name="Qiu L.H."/>
        </authorList>
    </citation>
    <scope>NUCLEOTIDE SEQUENCE [LARGE SCALE GENOMIC DNA]</scope>
    <source>
        <strain evidence="1 2">DHOF10</strain>
    </source>
</reference>
<comment type="caution">
    <text evidence="1">The sequence shown here is derived from an EMBL/GenBank/DDBJ whole genome shotgun (WGS) entry which is preliminary data.</text>
</comment>
<organism evidence="1 2">
    <name type="scientific">Silvibacterium dinghuense</name>
    <dbReference type="NCBI Taxonomy" id="1560006"/>
    <lineage>
        <taxon>Bacteria</taxon>
        <taxon>Pseudomonadati</taxon>
        <taxon>Acidobacteriota</taxon>
        <taxon>Terriglobia</taxon>
        <taxon>Terriglobales</taxon>
        <taxon>Acidobacteriaceae</taxon>
        <taxon>Silvibacterium</taxon>
    </lineage>
</organism>
<evidence type="ECO:0000313" key="2">
    <source>
        <dbReference type="Proteomes" id="UP000290253"/>
    </source>
</evidence>
<sequence>MPIHAVIFDYGRVLSNPEDAAAKAKMIALSGLTEEQLFPSYWKFRHAYDLGELNGPSYWNKVAADAGTAFTPEQIENLIETDILMWASLNEQMLAWVVALQDAGYPTAILSNMGEDMLRYMRQEFGWLAHFQHHTWSCEIGIGKPDPAIYTHTCERLGVAPETTLFVDDKPENIEAAAQMGLQAIQFHSLEQVLRELKERGLDSGLPLPGAARGATSSE</sequence>
<dbReference type="SUPFAM" id="SSF56784">
    <property type="entry name" value="HAD-like"/>
    <property type="match status" value="1"/>
</dbReference>
<name>A0A4V1NVP8_9BACT</name>
<gene>
    <name evidence="1" type="ORF">ESZ00_01625</name>
</gene>
<dbReference type="RefSeq" id="WP_129206422.1">
    <property type="nucleotide sequence ID" value="NZ_BMGU01000001.1"/>
</dbReference>
<dbReference type="AlphaFoldDB" id="A0A4V1NVP8"/>
<dbReference type="Gene3D" id="3.40.50.1000">
    <property type="entry name" value="HAD superfamily/HAD-like"/>
    <property type="match status" value="1"/>
</dbReference>
<accession>A0A4V1NVP8</accession>
<dbReference type="NCBIfam" id="TIGR01549">
    <property type="entry name" value="HAD-SF-IA-v1"/>
    <property type="match status" value="1"/>
</dbReference>
<dbReference type="PANTHER" id="PTHR43611:SF3">
    <property type="entry name" value="FLAVIN MONONUCLEOTIDE HYDROLASE 1, CHLOROPLATIC"/>
    <property type="match status" value="1"/>
</dbReference>
<dbReference type="SFLD" id="SFLDG01129">
    <property type="entry name" value="C1.5:_HAD__Beta-PGM__Phosphata"/>
    <property type="match status" value="1"/>
</dbReference>
<dbReference type="EMBL" id="SDMK01000001">
    <property type="protein sequence ID" value="RXS96672.1"/>
    <property type="molecule type" value="Genomic_DNA"/>
</dbReference>
<dbReference type="PRINTS" id="PR00413">
    <property type="entry name" value="HADHALOGNASE"/>
</dbReference>
<dbReference type="Proteomes" id="UP000290253">
    <property type="component" value="Unassembled WGS sequence"/>
</dbReference>
<dbReference type="InterPro" id="IPR023214">
    <property type="entry name" value="HAD_sf"/>
</dbReference>
<dbReference type="Pfam" id="PF00702">
    <property type="entry name" value="Hydrolase"/>
    <property type="match status" value="1"/>
</dbReference>
<dbReference type="SFLD" id="SFLDS00003">
    <property type="entry name" value="Haloacid_Dehalogenase"/>
    <property type="match status" value="1"/>
</dbReference>
<dbReference type="CDD" id="cd02603">
    <property type="entry name" value="HAD_sEH-N_like"/>
    <property type="match status" value="1"/>
</dbReference>
<dbReference type="InterPro" id="IPR006439">
    <property type="entry name" value="HAD-SF_hydro_IA"/>
</dbReference>
<protein>
    <submittedName>
        <fullName evidence="1">HAD family phosphatase</fullName>
    </submittedName>
</protein>